<dbReference type="SMART" id="SM00291">
    <property type="entry name" value="ZnF_ZZ"/>
    <property type="match status" value="1"/>
</dbReference>
<keyword evidence="3" id="KW-0808">Transferase</keyword>
<dbReference type="PROSITE" id="PS50966">
    <property type="entry name" value="ZF_SWIM"/>
    <property type="match status" value="1"/>
</dbReference>
<comment type="catalytic activity">
    <reaction evidence="1">
        <text>S-ubiquitinyl-[E2 ubiquitin-conjugating enzyme]-L-cysteine + [acceptor protein]-L-lysine = [E2 ubiquitin-conjugating enzyme]-L-cysteine + N(6)-ubiquitinyl-[acceptor protein]-L-lysine.</text>
        <dbReference type="EC" id="2.3.2.27"/>
    </reaction>
</comment>
<keyword evidence="5" id="KW-0479">Metal-binding</keyword>
<evidence type="ECO:0000256" key="6">
    <source>
        <dbReference type="ARBA" id="ARBA00022737"/>
    </source>
</evidence>
<sequence>MPRRGCEAASRRRHPSDSLSWRQDQALGSSVYLLREIGPTGFLLREEEPEIGDFRVFLGNPHVCNCSTFLKGGELCKHICWILLKKFRLPRNHESAFQLGLTEGAINDLLRGIHRVQTPQPGRQDDSACGEGEGCVPQKEVGPEDICSICQEELLEKRLPVTFCRFGCGNNVHIKCMKILANYQNMTSSSSMVKCPLCRKEFAPLKVILEEFKNSSKLMATTEKERLDKHLGIHCNHCQQFPIKGKCYKCTECTEFHLCQQCFESACHAPHTFAFREKRNQRWTSLETESHEDIKYLDIKSKIEEKLPYYQEKQGQVCTPRHVVKSLPLLLVTKNSKLLAPGCQCRLCLKSFRLGQHARLLPCSHKFHRKCIDDWLSHKCNSCPIDGLVIQSPVMWKSAAMAGQACKPACSMDVTHLSKQEELNLLIPGTGLILKQNRPGMLPSIPQSSSEKLNTLHSPTNTYQDITIDDLCSVKLDDSNSRKLLYESKISQHFPRYLQDLPAGPLGKIPPQTFLPSIAHKNTSCLNETQSPYDQKHQSALGPKVIKGFQPANHNRRRNRSTKLREDDRRATILHPEDLSLVVNGNPTNLSVFKRRNNYKGKIRPKGSHLARQPVCYSSNTESTTLSLIMEGVQL</sequence>
<evidence type="ECO:0000256" key="16">
    <source>
        <dbReference type="PROSITE-ProRule" id="PRU00228"/>
    </source>
</evidence>
<name>A0A6P3ENP4_OCTDE</name>
<dbReference type="FunCoup" id="A0A6P3ENP4">
    <property type="interactions" value="2"/>
</dbReference>
<dbReference type="OrthoDB" id="8062037at2759"/>
<feature type="domain" description="RING-type" evidence="17">
    <location>
        <begin position="345"/>
        <end position="386"/>
    </location>
</feature>
<evidence type="ECO:0000256" key="12">
    <source>
        <dbReference type="ARBA" id="ARBA00064738"/>
    </source>
</evidence>
<dbReference type="InterPro" id="IPR043145">
    <property type="entry name" value="Znf_ZZ_sf"/>
</dbReference>
<evidence type="ECO:0000259" key="17">
    <source>
        <dbReference type="PROSITE" id="PS50089"/>
    </source>
</evidence>
<keyword evidence="20" id="KW-1185">Reference proteome</keyword>
<dbReference type="RefSeq" id="XP_004628689.1">
    <property type="nucleotide sequence ID" value="XM_004628632.2"/>
</dbReference>
<evidence type="ECO:0000256" key="11">
    <source>
        <dbReference type="ARBA" id="ARBA00056008"/>
    </source>
</evidence>
<evidence type="ECO:0000256" key="3">
    <source>
        <dbReference type="ARBA" id="ARBA00022679"/>
    </source>
</evidence>
<dbReference type="GO" id="GO:0006915">
    <property type="term" value="P:apoptotic process"/>
    <property type="evidence" value="ECO:0007669"/>
    <property type="project" value="UniProtKB-KW"/>
</dbReference>
<dbReference type="PROSITE" id="PS50089">
    <property type="entry name" value="ZF_RING_2"/>
    <property type="match status" value="2"/>
</dbReference>
<dbReference type="Pfam" id="PF13639">
    <property type="entry name" value="zf-RING_2"/>
    <property type="match status" value="1"/>
</dbReference>
<keyword evidence="9" id="KW-0862">Zinc</keyword>
<dbReference type="EC" id="2.3.2.27" evidence="2"/>
<evidence type="ECO:0000256" key="15">
    <source>
        <dbReference type="ARBA" id="ARBA00082542"/>
    </source>
</evidence>
<evidence type="ECO:0000256" key="5">
    <source>
        <dbReference type="ARBA" id="ARBA00022723"/>
    </source>
</evidence>
<keyword evidence="8" id="KW-0833">Ubl conjugation pathway</keyword>
<comment type="subunit">
    <text evidence="12">Dimer. Interacts with UBE2D1.</text>
</comment>
<evidence type="ECO:0000256" key="1">
    <source>
        <dbReference type="ARBA" id="ARBA00000900"/>
    </source>
</evidence>
<dbReference type="SUPFAM" id="SSF57850">
    <property type="entry name" value="RING/U-box"/>
    <property type="match status" value="3"/>
</dbReference>
<keyword evidence="6" id="KW-0677">Repeat</keyword>
<dbReference type="GO" id="GO:0061630">
    <property type="term" value="F:ubiquitin protein ligase activity"/>
    <property type="evidence" value="ECO:0007669"/>
    <property type="project" value="UniProtKB-EC"/>
</dbReference>
<dbReference type="InterPro" id="IPR000433">
    <property type="entry name" value="Znf_ZZ"/>
</dbReference>
<comment type="function">
    <text evidence="11">E3 ubiquitin-protein ligase involved in the regulation of Fas-, DR3- and DR4-mediated apoptosis. Functions in conjunction with the UBE2D1, UBE2D3 and UBE2E1 E2 ubiquitin-conjugating enzymes.</text>
</comment>
<dbReference type="PROSITE" id="PS01357">
    <property type="entry name" value="ZF_ZZ_1"/>
    <property type="match status" value="1"/>
</dbReference>
<evidence type="ECO:0000259" key="19">
    <source>
        <dbReference type="PROSITE" id="PS50966"/>
    </source>
</evidence>
<evidence type="ECO:0000256" key="7">
    <source>
        <dbReference type="ARBA" id="ARBA00022771"/>
    </source>
</evidence>
<feature type="domain" description="ZZ-type" evidence="18">
    <location>
        <begin position="230"/>
        <end position="281"/>
    </location>
</feature>
<dbReference type="InterPro" id="IPR007527">
    <property type="entry name" value="Znf_SWIM"/>
</dbReference>
<evidence type="ECO:0000256" key="8">
    <source>
        <dbReference type="ARBA" id="ARBA00022786"/>
    </source>
</evidence>
<accession>A0A6P3ENP4</accession>
<feature type="domain" description="RING-type" evidence="17">
    <location>
        <begin position="147"/>
        <end position="199"/>
    </location>
</feature>
<dbReference type="PANTHER" id="PTHR21540">
    <property type="entry name" value="RING FINGER AND SWIM DOMAIN-CONTAINING PROTEIN 2"/>
    <property type="match status" value="1"/>
</dbReference>
<evidence type="ECO:0000313" key="21">
    <source>
        <dbReference type="RefSeq" id="XP_004628689.1"/>
    </source>
</evidence>
<dbReference type="SMART" id="SM00184">
    <property type="entry name" value="RING"/>
    <property type="match status" value="2"/>
</dbReference>
<evidence type="ECO:0000256" key="14">
    <source>
        <dbReference type="ARBA" id="ARBA00078022"/>
    </source>
</evidence>
<keyword evidence="7 16" id="KW-0863">Zinc-finger</keyword>
<evidence type="ECO:0000313" key="20">
    <source>
        <dbReference type="Proteomes" id="UP000515203"/>
    </source>
</evidence>
<dbReference type="AlphaFoldDB" id="A0A6P3ENP4"/>
<dbReference type="InterPro" id="IPR039903">
    <property type="entry name" value="Zswim2"/>
</dbReference>
<dbReference type="CDD" id="cd16494">
    <property type="entry name" value="RING-CH-C4HC3_ZSWM2"/>
    <property type="match status" value="1"/>
</dbReference>
<dbReference type="InterPro" id="IPR001841">
    <property type="entry name" value="Znf_RING"/>
</dbReference>
<dbReference type="Proteomes" id="UP000515203">
    <property type="component" value="Unplaced"/>
</dbReference>
<evidence type="ECO:0000256" key="9">
    <source>
        <dbReference type="ARBA" id="ARBA00022833"/>
    </source>
</evidence>
<dbReference type="Gene3D" id="3.30.40.10">
    <property type="entry name" value="Zinc/RING finger domain, C3HC4 (zinc finger)"/>
    <property type="match status" value="2"/>
</dbReference>
<dbReference type="GO" id="GO:1902043">
    <property type="term" value="P:positive regulation of extrinsic apoptotic signaling pathway via death domain receptors"/>
    <property type="evidence" value="ECO:0007669"/>
    <property type="project" value="Ensembl"/>
</dbReference>
<dbReference type="Gene3D" id="3.30.60.90">
    <property type="match status" value="1"/>
</dbReference>
<protein>
    <recommendedName>
        <fullName evidence="2">RING-type E3 ubiquitin transferase</fullName>
        <ecNumber evidence="2">2.3.2.27</ecNumber>
    </recommendedName>
    <alternativeName>
        <fullName evidence="15">MEKK1-related protein X</fullName>
    </alternativeName>
    <alternativeName>
        <fullName evidence="14">ZZ-type zinc finger-containing protein 2</fullName>
    </alternativeName>
    <alternativeName>
        <fullName evidence="13">Zinc finger SWIM domain-containing protein 2</fullName>
    </alternativeName>
</protein>
<proteinExistence type="predicted"/>
<dbReference type="OMA" id="YNPLTWK"/>
<dbReference type="InterPro" id="IPR013083">
    <property type="entry name" value="Znf_RING/FYVE/PHD"/>
</dbReference>
<evidence type="ECO:0000256" key="13">
    <source>
        <dbReference type="ARBA" id="ARBA00077658"/>
    </source>
</evidence>
<evidence type="ECO:0000256" key="4">
    <source>
        <dbReference type="ARBA" id="ARBA00022703"/>
    </source>
</evidence>
<dbReference type="GO" id="GO:0000209">
    <property type="term" value="P:protein polyubiquitination"/>
    <property type="evidence" value="ECO:0007669"/>
    <property type="project" value="Ensembl"/>
</dbReference>
<dbReference type="Pfam" id="PF00569">
    <property type="entry name" value="ZZ"/>
    <property type="match status" value="1"/>
</dbReference>
<keyword evidence="10" id="KW-0832">Ubl conjugation</keyword>
<evidence type="ECO:0000256" key="2">
    <source>
        <dbReference type="ARBA" id="ARBA00012483"/>
    </source>
</evidence>
<evidence type="ECO:0000259" key="18">
    <source>
        <dbReference type="PROSITE" id="PS50135"/>
    </source>
</evidence>
<keyword evidence="4" id="KW-0053">Apoptosis</keyword>
<organism evidence="20 21">
    <name type="scientific">Octodon degus</name>
    <name type="common">Degu</name>
    <name type="synonym">Sciurus degus</name>
    <dbReference type="NCBI Taxonomy" id="10160"/>
    <lineage>
        <taxon>Eukaryota</taxon>
        <taxon>Metazoa</taxon>
        <taxon>Chordata</taxon>
        <taxon>Craniata</taxon>
        <taxon>Vertebrata</taxon>
        <taxon>Euteleostomi</taxon>
        <taxon>Mammalia</taxon>
        <taxon>Eutheria</taxon>
        <taxon>Euarchontoglires</taxon>
        <taxon>Glires</taxon>
        <taxon>Rodentia</taxon>
        <taxon>Hystricomorpha</taxon>
        <taxon>Octodontidae</taxon>
        <taxon>Octodon</taxon>
    </lineage>
</organism>
<feature type="domain" description="SWIM-type" evidence="19">
    <location>
        <begin position="54"/>
        <end position="87"/>
    </location>
</feature>
<dbReference type="CTD" id="151112"/>
<dbReference type="Pfam" id="PF04434">
    <property type="entry name" value="SWIM"/>
    <property type="match status" value="1"/>
</dbReference>
<gene>
    <name evidence="21" type="primary">Zswim2</name>
</gene>
<evidence type="ECO:0000256" key="10">
    <source>
        <dbReference type="ARBA" id="ARBA00022843"/>
    </source>
</evidence>
<dbReference type="FunFam" id="3.30.40.10:FF:001047">
    <property type="entry name" value="Zinc finger, SWIM domain containing 2"/>
    <property type="match status" value="1"/>
</dbReference>
<dbReference type="PANTHER" id="PTHR21540:SF3">
    <property type="entry name" value="E3 UBIQUITIN-PROTEIN LIGASE ZSWIM2"/>
    <property type="match status" value="1"/>
</dbReference>
<dbReference type="CDD" id="cd16486">
    <property type="entry name" value="mRING-H2-C3H2C2D_ZSWM2"/>
    <property type="match status" value="1"/>
</dbReference>
<dbReference type="GeneID" id="101590557"/>
<dbReference type="GO" id="GO:0008270">
    <property type="term" value="F:zinc ion binding"/>
    <property type="evidence" value="ECO:0007669"/>
    <property type="project" value="UniProtKB-KW"/>
</dbReference>
<dbReference type="PROSITE" id="PS50135">
    <property type="entry name" value="ZF_ZZ_2"/>
    <property type="match status" value="1"/>
</dbReference>
<reference evidence="21" key="1">
    <citation type="submission" date="2025-08" db="UniProtKB">
        <authorList>
            <consortium name="RefSeq"/>
        </authorList>
    </citation>
    <scope>IDENTIFICATION</scope>
</reference>
<dbReference type="InParanoid" id="A0A6P3ENP4"/>